<evidence type="ECO:0000256" key="4">
    <source>
        <dbReference type="ARBA" id="ARBA00023002"/>
    </source>
</evidence>
<dbReference type="InterPro" id="IPR041621">
    <property type="entry name" value="PDH_E1_M"/>
</dbReference>
<dbReference type="GO" id="GO:0004739">
    <property type="term" value="F:pyruvate dehydrogenase (acetyl-transferring) activity"/>
    <property type="evidence" value="ECO:0007669"/>
    <property type="project" value="UniProtKB-EC"/>
</dbReference>
<dbReference type="EC" id="1.2.4.1" evidence="2 8"/>
<evidence type="ECO:0000256" key="5">
    <source>
        <dbReference type="ARBA" id="ARBA00023052"/>
    </source>
</evidence>
<dbReference type="InterPro" id="IPR029061">
    <property type="entry name" value="THDP-binding"/>
</dbReference>
<evidence type="ECO:0000313" key="12">
    <source>
        <dbReference type="EMBL" id="MDT0346283.1"/>
    </source>
</evidence>
<dbReference type="SUPFAM" id="SSF52518">
    <property type="entry name" value="Thiamin diphosphate-binding fold (THDP-binding)"/>
    <property type="match status" value="2"/>
</dbReference>
<evidence type="ECO:0000256" key="7">
    <source>
        <dbReference type="ARBA" id="ARBA00051231"/>
    </source>
</evidence>
<evidence type="ECO:0000256" key="2">
    <source>
        <dbReference type="ARBA" id="ARBA00012281"/>
    </source>
</evidence>
<dbReference type="Pfam" id="PF17831">
    <property type="entry name" value="PDH_E1_M"/>
    <property type="match status" value="1"/>
</dbReference>
<dbReference type="EMBL" id="JAVREL010000019">
    <property type="protein sequence ID" value="MDT0346283.1"/>
    <property type="molecule type" value="Genomic_DNA"/>
</dbReference>
<keyword evidence="4 8" id="KW-0560">Oxidoreductase</keyword>
<dbReference type="InterPro" id="IPR051157">
    <property type="entry name" value="PDH/Transketolase"/>
</dbReference>
<keyword evidence="5 8" id="KW-0786">Thiamine pyrophosphate</keyword>
<feature type="domain" description="Transketolase N-terminal" evidence="9">
    <location>
        <begin position="152"/>
        <end position="307"/>
    </location>
</feature>
<evidence type="ECO:0000256" key="1">
    <source>
        <dbReference type="ARBA" id="ARBA00001964"/>
    </source>
</evidence>
<evidence type="ECO:0000259" key="9">
    <source>
        <dbReference type="Pfam" id="PF00456"/>
    </source>
</evidence>
<evidence type="ECO:0000256" key="6">
    <source>
        <dbReference type="ARBA" id="ARBA00023317"/>
    </source>
</evidence>
<keyword evidence="13" id="KW-1185">Reference proteome</keyword>
<dbReference type="SUPFAM" id="SSF52922">
    <property type="entry name" value="TK C-terminal domain-like"/>
    <property type="match status" value="1"/>
</dbReference>
<keyword evidence="6 8" id="KW-0670">Pyruvate</keyword>
<dbReference type="InterPro" id="IPR004660">
    <property type="entry name" value="PDH_E1"/>
</dbReference>
<dbReference type="InterPro" id="IPR009014">
    <property type="entry name" value="Transketo_C/PFOR_II"/>
</dbReference>
<name>A0ABU2MZN4_9ACTN</name>
<feature type="domain" description="Pyruvate dehydrogenase E1 component middle" evidence="10">
    <location>
        <begin position="494"/>
        <end position="714"/>
    </location>
</feature>
<gene>
    <name evidence="12" type="primary">aceE</name>
    <name evidence="12" type="ORF">RM590_27390</name>
</gene>
<dbReference type="CDD" id="cd02017">
    <property type="entry name" value="TPP_E1_EcPDC_like"/>
    <property type="match status" value="1"/>
</dbReference>
<dbReference type="InterPro" id="IPR035807">
    <property type="entry name" value="PDC_E1_N"/>
</dbReference>
<evidence type="ECO:0000259" key="11">
    <source>
        <dbReference type="Pfam" id="PF22613"/>
    </source>
</evidence>
<dbReference type="RefSeq" id="WP_311707403.1">
    <property type="nucleotide sequence ID" value="NZ_JAVREL010000019.1"/>
</dbReference>
<reference evidence="13" key="1">
    <citation type="submission" date="2023-07" db="EMBL/GenBank/DDBJ databases">
        <title>30 novel species of actinomycetes from the DSMZ collection.</title>
        <authorList>
            <person name="Nouioui I."/>
        </authorList>
    </citation>
    <scope>NUCLEOTIDE SEQUENCE [LARGE SCALE GENOMIC DNA]</scope>
    <source>
        <strain evidence="13">DSM 44938</strain>
    </source>
</reference>
<dbReference type="PANTHER" id="PTHR43825">
    <property type="entry name" value="PYRUVATE DEHYDROGENASE E1 COMPONENT"/>
    <property type="match status" value="1"/>
</dbReference>
<evidence type="ECO:0000259" key="10">
    <source>
        <dbReference type="Pfam" id="PF17831"/>
    </source>
</evidence>
<comment type="caution">
    <text evidence="12">The sequence shown here is derived from an EMBL/GenBank/DDBJ whole genome shotgun (WGS) entry which is preliminary data.</text>
</comment>
<evidence type="ECO:0000313" key="13">
    <source>
        <dbReference type="Proteomes" id="UP001183246"/>
    </source>
</evidence>
<accession>A0ABU2MZN4</accession>
<dbReference type="InterPro" id="IPR055152">
    <property type="entry name" value="Transketolase-like_C_2"/>
</dbReference>
<organism evidence="12 13">
    <name type="scientific">Streptomyces litchfieldiae</name>
    <dbReference type="NCBI Taxonomy" id="3075543"/>
    <lineage>
        <taxon>Bacteria</taxon>
        <taxon>Bacillati</taxon>
        <taxon>Actinomycetota</taxon>
        <taxon>Actinomycetes</taxon>
        <taxon>Kitasatosporales</taxon>
        <taxon>Streptomycetaceae</taxon>
        <taxon>Streptomyces</taxon>
    </lineage>
</organism>
<comment type="cofactor">
    <cofactor evidence="1 8">
        <name>thiamine diphosphate</name>
        <dbReference type="ChEBI" id="CHEBI:58937"/>
    </cofactor>
</comment>
<comment type="function">
    <text evidence="8">Component of the pyruvate dehydrogenase (PDH) complex, that catalyzes the overall conversion of pyruvate to acetyl-CoA and CO(2).</text>
</comment>
<evidence type="ECO:0000256" key="3">
    <source>
        <dbReference type="ARBA" id="ARBA00017172"/>
    </source>
</evidence>
<dbReference type="Gene3D" id="3.40.50.970">
    <property type="match status" value="2"/>
</dbReference>
<dbReference type="PANTHER" id="PTHR43825:SF3">
    <property type="entry name" value="PYRUVATE DEHYDROGENASE E1 COMPONENT"/>
    <property type="match status" value="1"/>
</dbReference>
<evidence type="ECO:0000256" key="8">
    <source>
        <dbReference type="PIRNR" id="PIRNR000156"/>
    </source>
</evidence>
<comment type="catalytic activity">
    <reaction evidence="7 8">
        <text>N(6)-[(R)-lipoyl]-L-lysyl-[protein] + pyruvate + H(+) = N(6)-[(R)-S(8)-acetyldihydrolipoyl]-L-lysyl-[protein] + CO2</text>
        <dbReference type="Rhea" id="RHEA:19189"/>
        <dbReference type="Rhea" id="RHEA-COMP:10474"/>
        <dbReference type="Rhea" id="RHEA-COMP:10478"/>
        <dbReference type="ChEBI" id="CHEBI:15361"/>
        <dbReference type="ChEBI" id="CHEBI:15378"/>
        <dbReference type="ChEBI" id="CHEBI:16526"/>
        <dbReference type="ChEBI" id="CHEBI:83099"/>
        <dbReference type="ChEBI" id="CHEBI:83111"/>
        <dbReference type="EC" id="1.2.4.1"/>
    </reaction>
</comment>
<dbReference type="Gene3D" id="3.40.50.920">
    <property type="match status" value="1"/>
</dbReference>
<proteinExistence type="predicted"/>
<dbReference type="Pfam" id="PF22613">
    <property type="entry name" value="Transketolase_C_1"/>
    <property type="match status" value="1"/>
</dbReference>
<dbReference type="Pfam" id="PF00456">
    <property type="entry name" value="Transketolase_N"/>
    <property type="match status" value="1"/>
</dbReference>
<feature type="domain" description="Transketolase-like C-terminal" evidence="11">
    <location>
        <begin position="730"/>
        <end position="863"/>
    </location>
</feature>
<dbReference type="Proteomes" id="UP001183246">
    <property type="component" value="Unassembled WGS sequence"/>
</dbReference>
<dbReference type="PIRSF" id="PIRSF000156">
    <property type="entry name" value="Pyruvate_dh_E1"/>
    <property type="match status" value="1"/>
</dbReference>
<sequence length="910" mass="100893">MASGSDRNPIIIGGLPSQVPDFDPEETQEWLDSLDAAVDERGRERARYLMLRLIERAREKRVAVPEMRSTDYVNTIATKDEPYFPGDEEVERKILNATRWNAAVMVSRAQRPGIGVGGHIATFGSSASLYDVGFNHFFRGKDGGDGGDQVYFQGHASPGIYARAFLLDRLSEQNLDAFRQERSKAPHGLSSYPHPRMMPDFWEFPTVSMGLGPISAIYQARMNRYMQARGIADTSKSHVWAFLGDGEMDEPESLGQLSLASREGLDNLTFVVNCNLQRLDGPVRGNGKIMQELESVFRGAGWNVIKLIWDRSWDPLLAQDRDGALVNKLNTTPDGQFQTYATETGAYIREHFFGGDQRLRTMVEGMTDDQILHLGRGGHDHRKIYAAYKAAKEHQGQPTVILAQTVKGWMLGPNFEGRNATHQMKKLTVADLKGFRDRLHLPIPDSELESGLPPYYHPGRNSDEIQYMHDRRKELGGYVPTRVDRSKPLTLPGDKAYTAVKKGSGQQQVATTMAFVRLLKDLMRDKEIGKRFVPIAPDEYRTFGMDSLFPSAKIYNPLGQTYESVDRELLLSYKESPTGQMLHDGITEAGCTASLIAAGSAYATHGEPLIPVYVFYSMFGFQRTGDQFWQMGDQLARGFVLGATAGRTTLTGEGTQHADGHSQLLASTNPACVAYDPAFGFEIAHIVKDGLRRMYGENAEDVFYYLTVYNEPITQPAEPADVDVEGILKGLYRYQAGTAGSVPAQILASGVAVPWAIEAQRILAEEWNVKADVWSATSWNELRRDAVAAEEHNLLHPEEEQRVPYVTRKLQGAQGPVVAVSDWMRSVPDQIARWVPGTYQSLGGDGFGFADTRGAARRFFHIDTPSIVLAVLTELAKDGKIDRSVLKQAIDRYQLLDVAAADPGPAGGDA</sequence>
<dbReference type="InterPro" id="IPR005474">
    <property type="entry name" value="Transketolase_N"/>
</dbReference>
<dbReference type="NCBIfam" id="TIGR00759">
    <property type="entry name" value="aceE"/>
    <property type="match status" value="1"/>
</dbReference>
<protein>
    <recommendedName>
        <fullName evidence="3 8">Pyruvate dehydrogenase E1 component</fullName>
        <ecNumber evidence="2 8">1.2.4.1</ecNumber>
    </recommendedName>
</protein>